<keyword evidence="4" id="KW-0560">Oxidoreductase</keyword>
<evidence type="ECO:0000256" key="3">
    <source>
        <dbReference type="ARBA" id="ARBA00022989"/>
    </source>
</evidence>
<sequence length="603" mass="67706">MPHLDSITKHMKYTPGQLAFGAISLLIFPASAIFTYYLIDNRSWCLADMCVDKTMANIGPTMQQTLFVYYGFLALAIASIETIRRIPRAQRLVSRPVTKSSSITVGELTWFILILLVSFGIAAMGFMFWWNRGIAKANGKPLDLFKVTISYLFNSSGDVVAVLMGFVMIPASKNSFLATFFGLPYNAMTRVHIWIGRTIWWMTVFHVVDGIIKYLYNKRDPLNMIRVPAGAEWGEEGYMGACGVVATAALLIVVITSMDFFRRKWFNTFFYTHFLVFVFIAFSYFHASNCIYYILPGLLMYAIDGFIRLHSRFNHKDKIKSVIFEDCGYITLTVSTKKAPTSRPGEFMRVCFPEVSKFEFHPWSIASADSETVTFLFATVGENKSEWTWKLHSLLLERQAAGTLCEIDVCLQGPYGNEIEFVKTVGVVGKTKPAMYVFYVGGTGVAASIKAIEKVLLSNDDAKVLLVWSARVSGIEHLSLLKGLIAEGRKESRVNFIVELYNTYGGVAAIDMGTESYIDSKRDEKNLVEVGLASYQLYHQRSDFLSILQKHVSVLDLDVSIVEVGVFVCGSVGFVKHALESVSQFQQENKNVHIDLVVEPFAL</sequence>
<dbReference type="OrthoDB" id="167398at2759"/>
<feature type="transmembrane region" description="Helical" evidence="7">
    <location>
        <begin position="268"/>
        <end position="285"/>
    </location>
</feature>
<dbReference type="STRING" id="329046.A0A1Y2AGU9"/>
<dbReference type="PROSITE" id="PS51384">
    <property type="entry name" value="FAD_FR"/>
    <property type="match status" value="1"/>
</dbReference>
<dbReference type="GO" id="GO:0016491">
    <property type="term" value="F:oxidoreductase activity"/>
    <property type="evidence" value="ECO:0007669"/>
    <property type="project" value="UniProtKB-KW"/>
</dbReference>
<keyword evidence="5" id="KW-0813">Transport</keyword>
<dbReference type="InterPro" id="IPR017927">
    <property type="entry name" value="FAD-bd_FR_type"/>
</dbReference>
<evidence type="ECO:0000256" key="4">
    <source>
        <dbReference type="ARBA" id="ARBA00023002"/>
    </source>
</evidence>
<dbReference type="InterPro" id="IPR017938">
    <property type="entry name" value="Riboflavin_synthase-like_b-brl"/>
</dbReference>
<name>A0A1Y2AGU9_9FUNG</name>
<evidence type="ECO:0000313" key="10">
    <source>
        <dbReference type="Proteomes" id="UP000193642"/>
    </source>
</evidence>
<evidence type="ECO:0000259" key="8">
    <source>
        <dbReference type="PROSITE" id="PS51384"/>
    </source>
</evidence>
<dbReference type="SFLD" id="SFLDS00052">
    <property type="entry name" value="Ferric_Reductase_Domain"/>
    <property type="match status" value="1"/>
</dbReference>
<feature type="transmembrane region" description="Helical" evidence="7">
    <location>
        <begin position="198"/>
        <end position="217"/>
    </location>
</feature>
<comment type="subcellular location">
    <subcellularLocation>
        <location evidence="1">Membrane</location>
        <topology evidence="1">Multi-pass membrane protein</topology>
    </subcellularLocation>
</comment>
<dbReference type="GO" id="GO:0005886">
    <property type="term" value="C:plasma membrane"/>
    <property type="evidence" value="ECO:0007669"/>
    <property type="project" value="TreeGrafter"/>
</dbReference>
<keyword evidence="3 7" id="KW-1133">Transmembrane helix</keyword>
<keyword evidence="2 7" id="KW-0812">Transmembrane</keyword>
<evidence type="ECO:0000313" key="9">
    <source>
        <dbReference type="EMBL" id="ORY21809.1"/>
    </source>
</evidence>
<organism evidence="9 10">
    <name type="scientific">Rhizoclosmatium globosum</name>
    <dbReference type="NCBI Taxonomy" id="329046"/>
    <lineage>
        <taxon>Eukaryota</taxon>
        <taxon>Fungi</taxon>
        <taxon>Fungi incertae sedis</taxon>
        <taxon>Chytridiomycota</taxon>
        <taxon>Chytridiomycota incertae sedis</taxon>
        <taxon>Chytridiomycetes</taxon>
        <taxon>Chytridiales</taxon>
        <taxon>Chytriomycetaceae</taxon>
        <taxon>Rhizoclosmatium</taxon>
    </lineage>
</organism>
<dbReference type="InterPro" id="IPR050369">
    <property type="entry name" value="RBOH/FRE"/>
</dbReference>
<dbReference type="Proteomes" id="UP000193642">
    <property type="component" value="Unassembled WGS sequence"/>
</dbReference>
<feature type="transmembrane region" description="Helical" evidence="7">
    <location>
        <begin position="108"/>
        <end position="129"/>
    </location>
</feature>
<evidence type="ECO:0000256" key="5">
    <source>
        <dbReference type="ARBA" id="ARBA00023065"/>
    </source>
</evidence>
<evidence type="ECO:0000256" key="2">
    <source>
        <dbReference type="ARBA" id="ARBA00022692"/>
    </source>
</evidence>
<comment type="caution">
    <text evidence="9">The sequence shown here is derived from an EMBL/GenBank/DDBJ whole genome shotgun (WGS) entry which is preliminary data.</text>
</comment>
<proteinExistence type="predicted"/>
<dbReference type="PANTHER" id="PTHR11972:SF69">
    <property type="entry name" value="FERRIC REDUCTION OXIDASE 6-RELATED"/>
    <property type="match status" value="1"/>
</dbReference>
<feature type="transmembrane region" description="Helical" evidence="7">
    <location>
        <begin position="67"/>
        <end position="87"/>
    </location>
</feature>
<dbReference type="SFLD" id="SFLDG01168">
    <property type="entry name" value="Ferric_reductase_subgroup_(FRE"/>
    <property type="match status" value="1"/>
</dbReference>
<dbReference type="Pfam" id="PF08022">
    <property type="entry name" value="FAD_binding_8"/>
    <property type="match status" value="1"/>
</dbReference>
<accession>A0A1Y2AGU9</accession>
<dbReference type="InterPro" id="IPR013130">
    <property type="entry name" value="Fe3_Rdtase_TM_dom"/>
</dbReference>
<dbReference type="EMBL" id="MCGO01000194">
    <property type="protein sequence ID" value="ORY21809.1"/>
    <property type="molecule type" value="Genomic_DNA"/>
</dbReference>
<keyword evidence="6 7" id="KW-0472">Membrane</keyword>
<dbReference type="GO" id="GO:0006811">
    <property type="term" value="P:monoatomic ion transport"/>
    <property type="evidence" value="ECO:0007669"/>
    <property type="project" value="UniProtKB-KW"/>
</dbReference>
<protein>
    <recommendedName>
        <fullName evidence="8">FAD-binding FR-type domain-containing protein</fullName>
    </recommendedName>
</protein>
<dbReference type="CDD" id="cd06186">
    <property type="entry name" value="NOX_Duox_like_FAD_NADP"/>
    <property type="match status" value="1"/>
</dbReference>
<dbReference type="PANTHER" id="PTHR11972">
    <property type="entry name" value="NADPH OXIDASE"/>
    <property type="match status" value="1"/>
</dbReference>
<reference evidence="9 10" key="1">
    <citation type="submission" date="2016-07" db="EMBL/GenBank/DDBJ databases">
        <title>Pervasive Adenine N6-methylation of Active Genes in Fungi.</title>
        <authorList>
            <consortium name="DOE Joint Genome Institute"/>
            <person name="Mondo S.J."/>
            <person name="Dannebaum R.O."/>
            <person name="Kuo R.C."/>
            <person name="Labutti K."/>
            <person name="Haridas S."/>
            <person name="Kuo A."/>
            <person name="Salamov A."/>
            <person name="Ahrendt S.R."/>
            <person name="Lipzen A."/>
            <person name="Sullivan W."/>
            <person name="Andreopoulos W.B."/>
            <person name="Clum A."/>
            <person name="Lindquist E."/>
            <person name="Daum C."/>
            <person name="Ramamoorthy G.K."/>
            <person name="Gryganskyi A."/>
            <person name="Culley D."/>
            <person name="Magnuson J.K."/>
            <person name="James T.Y."/>
            <person name="O'Malley M.A."/>
            <person name="Stajich J.E."/>
            <person name="Spatafora J.W."/>
            <person name="Visel A."/>
            <person name="Grigoriev I.V."/>
        </authorList>
    </citation>
    <scope>NUCLEOTIDE SEQUENCE [LARGE SCALE GENOMIC DNA]</scope>
    <source>
        <strain evidence="9 10">JEL800</strain>
    </source>
</reference>
<evidence type="ECO:0000256" key="7">
    <source>
        <dbReference type="SAM" id="Phobius"/>
    </source>
</evidence>
<dbReference type="Gene3D" id="3.40.50.80">
    <property type="entry name" value="Nucleotide-binding domain of ferredoxin-NADP reductase (FNR) module"/>
    <property type="match status" value="1"/>
</dbReference>
<dbReference type="AlphaFoldDB" id="A0A1Y2AGU9"/>
<dbReference type="SUPFAM" id="SSF63380">
    <property type="entry name" value="Riboflavin synthase domain-like"/>
    <property type="match status" value="1"/>
</dbReference>
<keyword evidence="10" id="KW-1185">Reference proteome</keyword>
<gene>
    <name evidence="9" type="ORF">BCR33DRAFT_749362</name>
</gene>
<evidence type="ECO:0000256" key="1">
    <source>
        <dbReference type="ARBA" id="ARBA00004141"/>
    </source>
</evidence>
<dbReference type="Pfam" id="PF01794">
    <property type="entry name" value="Ferric_reduct"/>
    <property type="match status" value="1"/>
</dbReference>
<evidence type="ECO:0000256" key="6">
    <source>
        <dbReference type="ARBA" id="ARBA00023136"/>
    </source>
</evidence>
<feature type="transmembrane region" description="Helical" evidence="7">
    <location>
        <begin position="237"/>
        <end position="256"/>
    </location>
</feature>
<feature type="transmembrane region" description="Helical" evidence="7">
    <location>
        <begin position="18"/>
        <end position="39"/>
    </location>
</feature>
<keyword evidence="5" id="KW-0406">Ion transport</keyword>
<feature type="domain" description="FAD-binding FR-type" evidence="8">
    <location>
        <begin position="306"/>
        <end position="421"/>
    </location>
</feature>
<dbReference type="InterPro" id="IPR013112">
    <property type="entry name" value="FAD-bd_8"/>
</dbReference>
<dbReference type="InterPro" id="IPR039261">
    <property type="entry name" value="FNR_nucleotide-bd"/>
</dbReference>